<evidence type="ECO:0000313" key="5">
    <source>
        <dbReference type="Proteomes" id="UP001176961"/>
    </source>
</evidence>
<evidence type="ECO:0000256" key="2">
    <source>
        <dbReference type="RuleBase" id="RU102079"/>
    </source>
</evidence>
<protein>
    <recommendedName>
        <fullName evidence="2">Galectin</fullName>
    </recommendedName>
</protein>
<dbReference type="Proteomes" id="UP001176961">
    <property type="component" value="Unassembled WGS sequence"/>
</dbReference>
<dbReference type="PROSITE" id="PS51304">
    <property type="entry name" value="GALECTIN"/>
    <property type="match status" value="1"/>
</dbReference>
<dbReference type="SMART" id="SM00908">
    <property type="entry name" value="Gal-bind_lectin"/>
    <property type="match status" value="1"/>
</dbReference>
<reference evidence="4" key="1">
    <citation type="submission" date="2023-07" db="EMBL/GenBank/DDBJ databases">
        <authorList>
            <consortium name="CYATHOMIX"/>
        </authorList>
    </citation>
    <scope>NUCLEOTIDE SEQUENCE</scope>
    <source>
        <strain evidence="4">N/A</strain>
    </source>
</reference>
<evidence type="ECO:0000256" key="1">
    <source>
        <dbReference type="ARBA" id="ARBA00022734"/>
    </source>
</evidence>
<comment type="caution">
    <text evidence="4">The sequence shown here is derived from an EMBL/GenBank/DDBJ whole genome shotgun (WGS) entry which is preliminary data.</text>
</comment>
<keyword evidence="5" id="KW-1185">Reference proteome</keyword>
<sequence length="138" mass="15846">MGPTQAIYNSRAPVELRFPSLDPGRRVRIVLIPLPGCSRFVVNLRTYNDIAYHFNPRFDENCVVSNSTQGGNWMNEERANMPFHPDRVYTLEFVPNYGQIQVLLNGSPFTTFNERLPSRDINLVEIDGDIHVHSAHYL</sequence>
<dbReference type="InterPro" id="IPR013320">
    <property type="entry name" value="ConA-like_dom_sf"/>
</dbReference>
<organism evidence="4 5">
    <name type="scientific">Cylicocyclus nassatus</name>
    <name type="common">Nematode worm</name>
    <dbReference type="NCBI Taxonomy" id="53992"/>
    <lineage>
        <taxon>Eukaryota</taxon>
        <taxon>Metazoa</taxon>
        <taxon>Ecdysozoa</taxon>
        <taxon>Nematoda</taxon>
        <taxon>Chromadorea</taxon>
        <taxon>Rhabditida</taxon>
        <taxon>Rhabditina</taxon>
        <taxon>Rhabditomorpha</taxon>
        <taxon>Strongyloidea</taxon>
        <taxon>Strongylidae</taxon>
        <taxon>Cylicocyclus</taxon>
    </lineage>
</organism>
<evidence type="ECO:0000313" key="4">
    <source>
        <dbReference type="EMBL" id="CAJ0598549.1"/>
    </source>
</evidence>
<dbReference type="AlphaFoldDB" id="A0AA36M4I4"/>
<dbReference type="GO" id="GO:0030246">
    <property type="term" value="F:carbohydrate binding"/>
    <property type="evidence" value="ECO:0007669"/>
    <property type="project" value="UniProtKB-UniRule"/>
</dbReference>
<dbReference type="Pfam" id="PF00337">
    <property type="entry name" value="Gal-bind_lectin"/>
    <property type="match status" value="1"/>
</dbReference>
<feature type="domain" description="Galectin" evidence="3">
    <location>
        <begin position="13"/>
        <end position="138"/>
    </location>
</feature>
<dbReference type="InterPro" id="IPR001079">
    <property type="entry name" value="Galectin_CRD"/>
</dbReference>
<gene>
    <name evidence="4" type="ORF">CYNAS_LOCUS10532</name>
</gene>
<dbReference type="EMBL" id="CATQJL010000223">
    <property type="protein sequence ID" value="CAJ0598549.1"/>
    <property type="molecule type" value="Genomic_DNA"/>
</dbReference>
<dbReference type="GO" id="GO:0016936">
    <property type="term" value="F:galactoside binding"/>
    <property type="evidence" value="ECO:0007669"/>
    <property type="project" value="TreeGrafter"/>
</dbReference>
<proteinExistence type="predicted"/>
<dbReference type="SMART" id="SM00276">
    <property type="entry name" value="GLECT"/>
    <property type="match status" value="1"/>
</dbReference>
<dbReference type="PANTHER" id="PTHR11346:SF173">
    <property type="entry name" value="GALECTIN"/>
    <property type="match status" value="1"/>
</dbReference>
<accession>A0AA36M4I4</accession>
<dbReference type="SUPFAM" id="SSF49899">
    <property type="entry name" value="Concanavalin A-like lectins/glucanases"/>
    <property type="match status" value="1"/>
</dbReference>
<name>A0AA36M4I4_CYLNA</name>
<dbReference type="InterPro" id="IPR044156">
    <property type="entry name" value="Galectin-like"/>
</dbReference>
<keyword evidence="1 2" id="KW-0430">Lectin</keyword>
<evidence type="ECO:0000259" key="3">
    <source>
        <dbReference type="PROSITE" id="PS51304"/>
    </source>
</evidence>
<dbReference type="Gene3D" id="2.60.120.200">
    <property type="match status" value="1"/>
</dbReference>
<dbReference type="PANTHER" id="PTHR11346">
    <property type="entry name" value="GALECTIN"/>
    <property type="match status" value="1"/>
</dbReference>
<dbReference type="CDD" id="cd00070">
    <property type="entry name" value="GLECT"/>
    <property type="match status" value="1"/>
</dbReference>